<sequence length="262" mass="29498">MVIFSERYFCALERAISLRRMRVYVAAARGDREAALELYLWDRRLAIGFLADIALLEPALRNAMNAQIVRRWGPEWYADPSVLLDERTRHQLSAAWVRASESKMPDDVIAHCMFGFWRGLLDRGDHVGRAPRRVRCNYDSLWRGVLDRAFPGGREQAEIDGQRWQRGYALSIVSRINALRNRVAHHEPFINGIQLPGQELVVSVETAHQDCLRLASMIDRDLRTLLLATSEVAAIIAQNPLPIAAQGGPAAAPDTTAKPPEP</sequence>
<comment type="caution">
    <text evidence="1">The sequence shown here is derived from an EMBL/GenBank/DDBJ whole genome shotgun (WGS) entry which is preliminary data.</text>
</comment>
<proteinExistence type="predicted"/>
<evidence type="ECO:0008006" key="3">
    <source>
        <dbReference type="Google" id="ProtNLM"/>
    </source>
</evidence>
<organism evidence="1 2">
    <name type="scientific">Mycetocola tolaasinivorans</name>
    <dbReference type="NCBI Taxonomy" id="76635"/>
    <lineage>
        <taxon>Bacteria</taxon>
        <taxon>Bacillati</taxon>
        <taxon>Actinomycetota</taxon>
        <taxon>Actinomycetes</taxon>
        <taxon>Micrococcales</taxon>
        <taxon>Microbacteriaceae</taxon>
        <taxon>Mycetocola</taxon>
    </lineage>
</organism>
<evidence type="ECO:0000313" key="1">
    <source>
        <dbReference type="EMBL" id="RLP77450.1"/>
    </source>
</evidence>
<dbReference type="AlphaFoldDB" id="A0A3L7ACC0"/>
<reference evidence="1 2" key="1">
    <citation type="submission" date="2018-10" db="EMBL/GenBank/DDBJ databases">
        <authorList>
            <person name="Li J."/>
        </authorList>
    </citation>
    <scope>NUCLEOTIDE SEQUENCE [LARGE SCALE GENOMIC DNA]</scope>
    <source>
        <strain evidence="1 2">IF 016277</strain>
    </source>
</reference>
<protein>
    <recommendedName>
        <fullName evidence="3">Abi family protein</fullName>
    </recommendedName>
</protein>
<evidence type="ECO:0000313" key="2">
    <source>
        <dbReference type="Proteomes" id="UP000272503"/>
    </source>
</evidence>
<dbReference type="EMBL" id="RCUX01000002">
    <property type="protein sequence ID" value="RLP77450.1"/>
    <property type="molecule type" value="Genomic_DNA"/>
</dbReference>
<dbReference type="RefSeq" id="WP_121647433.1">
    <property type="nucleotide sequence ID" value="NZ_RCUX01000002.1"/>
</dbReference>
<gene>
    <name evidence="1" type="ORF">D9V32_03105</name>
</gene>
<name>A0A3L7ACC0_9MICO</name>
<keyword evidence="2" id="KW-1185">Reference proteome</keyword>
<accession>A0A3L7ACC0</accession>
<dbReference type="Proteomes" id="UP000272503">
    <property type="component" value="Unassembled WGS sequence"/>
</dbReference>
<dbReference type="OrthoDB" id="3418622at2"/>